<gene>
    <name evidence="2" type="ORF">MNBD_UNCLBAC01-1028</name>
</gene>
<keyword evidence="1" id="KW-0472">Membrane</keyword>
<keyword evidence="1" id="KW-0812">Transmembrane</keyword>
<keyword evidence="1" id="KW-1133">Transmembrane helix</keyword>
<evidence type="ECO:0000256" key="1">
    <source>
        <dbReference type="SAM" id="Phobius"/>
    </source>
</evidence>
<protein>
    <submittedName>
        <fullName evidence="2">RTX toxins and related Ca2+-binding proteins</fullName>
    </submittedName>
</protein>
<dbReference type="PANTHER" id="PTHR41775">
    <property type="entry name" value="SECRETED PROTEIN-RELATED"/>
    <property type="match status" value="1"/>
</dbReference>
<name>A0A3B1DQ38_9ZZZZ</name>
<accession>A0A3B1DQ38</accession>
<dbReference type="SUPFAM" id="SSF55486">
    <property type="entry name" value="Metalloproteases ('zincins'), catalytic domain"/>
    <property type="match status" value="1"/>
</dbReference>
<feature type="non-terminal residue" evidence="2">
    <location>
        <position position="479"/>
    </location>
</feature>
<feature type="transmembrane region" description="Helical" evidence="1">
    <location>
        <begin position="21"/>
        <end position="41"/>
    </location>
</feature>
<reference evidence="2" key="1">
    <citation type="submission" date="2018-06" db="EMBL/GenBank/DDBJ databases">
        <authorList>
            <person name="Zhirakovskaya E."/>
        </authorList>
    </citation>
    <scope>NUCLEOTIDE SEQUENCE</scope>
</reference>
<dbReference type="EMBL" id="UOGJ01000152">
    <property type="protein sequence ID" value="VAX38188.1"/>
    <property type="molecule type" value="Genomic_DNA"/>
</dbReference>
<organism evidence="2">
    <name type="scientific">hydrothermal vent metagenome</name>
    <dbReference type="NCBI Taxonomy" id="652676"/>
    <lineage>
        <taxon>unclassified sequences</taxon>
        <taxon>metagenomes</taxon>
        <taxon>ecological metagenomes</taxon>
    </lineage>
</organism>
<dbReference type="PANTHER" id="PTHR41775:SF1">
    <property type="entry name" value="PEPTIDASE M6-LIKE DOMAIN-CONTAINING PROTEIN"/>
    <property type="match status" value="1"/>
</dbReference>
<dbReference type="Pfam" id="PF13582">
    <property type="entry name" value="Reprolysin_3"/>
    <property type="match status" value="1"/>
</dbReference>
<dbReference type="Gene3D" id="3.40.390.10">
    <property type="entry name" value="Collagenase (Catalytic Domain)"/>
    <property type="match status" value="1"/>
</dbReference>
<proteinExistence type="predicted"/>
<dbReference type="AlphaFoldDB" id="A0A3B1DQ38"/>
<dbReference type="GO" id="GO:0008237">
    <property type="term" value="F:metallopeptidase activity"/>
    <property type="evidence" value="ECO:0007669"/>
    <property type="project" value="InterPro"/>
</dbReference>
<sequence>MKNIKRLLEKKFSPKLFLRGMLTISLLVFTNISVFGQITVLEEARYNTTGVHRTLIILANFQDDPSEVLTIPEAEDIVLNTVNAYYQENSYGKMSLIGQAIGWYTLPISKSEVSCTEINQLFTEPLKAVDPDVYFPDYDSIIIFMDLPSGCFGGAAGFGSSGYSSDDGPITATTAIVNINRSDRRIAGTTAHEIGHTLGLNHANFLECGNKSIKSSGCVEGVYQDEFDVMGRSKNMQHFNAAHKYQVGWFEPENIVVINSSAQSGRYTIDPIEMPSTGVQALKIFQSADVDGFNSWYYVEYRQPIGFDEYLFSTYPTAFVDVINGALVHIGSHKSINNVIVQTQTTKLLDMSPHDNTGETQSEYYLDLYSPTLLAGQTFDDGFNRVTLVSNDVAYLTVDVAVASCGDNICQANEGYSLCEMDCPSPTCGDGFCSAMYGEDGVTCQPDCSVTCGDNICQADEGYNLCEMDCPSSNCGDGF</sequence>
<evidence type="ECO:0000313" key="2">
    <source>
        <dbReference type="EMBL" id="VAX38188.1"/>
    </source>
</evidence>
<dbReference type="InterPro" id="IPR024079">
    <property type="entry name" value="MetalloPept_cat_dom_sf"/>
</dbReference>